<dbReference type="EMBL" id="PJQL01003463">
    <property type="protein sequence ID" value="RCH81377.1"/>
    <property type="molecule type" value="Genomic_DNA"/>
</dbReference>
<evidence type="ECO:0000256" key="1">
    <source>
        <dbReference type="SAM" id="MobiDB-lite"/>
    </source>
</evidence>
<keyword evidence="3" id="KW-1185">Reference proteome</keyword>
<reference evidence="2 3" key="1">
    <citation type="journal article" date="2018" name="G3 (Bethesda)">
        <title>Phylogenetic and Phylogenomic Definition of Rhizopus Species.</title>
        <authorList>
            <person name="Gryganskyi A.P."/>
            <person name="Golan J."/>
            <person name="Dolatabadi S."/>
            <person name="Mondo S."/>
            <person name="Robb S."/>
            <person name="Idnurm A."/>
            <person name="Muszewska A."/>
            <person name="Steczkiewicz K."/>
            <person name="Masonjones S."/>
            <person name="Liao H.L."/>
            <person name="Gajdeczka M.T."/>
            <person name="Anike F."/>
            <person name="Vuek A."/>
            <person name="Anishchenko I.M."/>
            <person name="Voigt K."/>
            <person name="de Hoog G.S."/>
            <person name="Smith M.E."/>
            <person name="Heitman J."/>
            <person name="Vilgalys R."/>
            <person name="Stajich J.E."/>
        </authorList>
    </citation>
    <scope>NUCLEOTIDE SEQUENCE [LARGE SCALE GENOMIC DNA]</scope>
    <source>
        <strain evidence="2 3">CBS 357.93</strain>
    </source>
</reference>
<feature type="compositionally biased region" description="Polar residues" evidence="1">
    <location>
        <begin position="73"/>
        <end position="85"/>
    </location>
</feature>
<feature type="compositionally biased region" description="Basic and acidic residues" evidence="1">
    <location>
        <begin position="99"/>
        <end position="110"/>
    </location>
</feature>
<feature type="region of interest" description="Disordered" evidence="1">
    <location>
        <begin position="73"/>
        <end position="135"/>
    </location>
</feature>
<gene>
    <name evidence="2" type="ORF">CU097_000238</name>
</gene>
<sequence length="179" mass="19610">TAPTNSRKLPVFFLTNPQLSQPGRSLVSEPQWRLNMSVPRKQSHPVAPPSVFREGTDATATAWPVRASAEMNQHTYTRASPSTPVDRTEAQAHTGESCFYDRLKNEKGMKETPNPSISKAKEHAGSTPASRDSSKSFQDAYQIFRLVTAPSPTRSVSLELIPGVAPDPWPQITATAPRT</sequence>
<organism evidence="2 3">
    <name type="scientific">Rhizopus azygosporus</name>
    <name type="common">Rhizopus microsporus var. azygosporus</name>
    <dbReference type="NCBI Taxonomy" id="86630"/>
    <lineage>
        <taxon>Eukaryota</taxon>
        <taxon>Fungi</taxon>
        <taxon>Fungi incertae sedis</taxon>
        <taxon>Mucoromycota</taxon>
        <taxon>Mucoromycotina</taxon>
        <taxon>Mucoromycetes</taxon>
        <taxon>Mucorales</taxon>
        <taxon>Mucorineae</taxon>
        <taxon>Rhizopodaceae</taxon>
        <taxon>Rhizopus</taxon>
    </lineage>
</organism>
<dbReference type="AlphaFoldDB" id="A0A367IUM6"/>
<accession>A0A367IUM6</accession>
<feature type="non-terminal residue" evidence="2">
    <location>
        <position position="1"/>
    </location>
</feature>
<proteinExistence type="predicted"/>
<evidence type="ECO:0000313" key="2">
    <source>
        <dbReference type="EMBL" id="RCH81377.1"/>
    </source>
</evidence>
<dbReference type="Proteomes" id="UP000252139">
    <property type="component" value="Unassembled WGS sequence"/>
</dbReference>
<comment type="caution">
    <text evidence="2">The sequence shown here is derived from an EMBL/GenBank/DDBJ whole genome shotgun (WGS) entry which is preliminary data.</text>
</comment>
<name>A0A367IUM6_RHIAZ</name>
<protein>
    <submittedName>
        <fullName evidence="2">Uncharacterized protein</fullName>
    </submittedName>
</protein>
<evidence type="ECO:0000313" key="3">
    <source>
        <dbReference type="Proteomes" id="UP000252139"/>
    </source>
</evidence>